<name>A0A7X5U2T4_9MYCO</name>
<dbReference type="NCBIfam" id="TIGR00996">
    <property type="entry name" value="Mtu_fam_mce"/>
    <property type="match status" value="1"/>
</dbReference>
<dbReference type="InterPro" id="IPR052336">
    <property type="entry name" value="MlaD_Phospholipid_Transporter"/>
</dbReference>
<evidence type="ECO:0000313" key="5">
    <source>
        <dbReference type="Proteomes" id="UP000547444"/>
    </source>
</evidence>
<feature type="domain" description="Mammalian cell entry C-terminal" evidence="3">
    <location>
        <begin position="108"/>
        <end position="290"/>
    </location>
</feature>
<keyword evidence="5" id="KW-1185">Reference proteome</keyword>
<evidence type="ECO:0000259" key="2">
    <source>
        <dbReference type="Pfam" id="PF02470"/>
    </source>
</evidence>
<dbReference type="InterPro" id="IPR005693">
    <property type="entry name" value="Mce"/>
</dbReference>
<dbReference type="Pfam" id="PF02470">
    <property type="entry name" value="MlaD"/>
    <property type="match status" value="1"/>
</dbReference>
<accession>A0A7X5U2T4</accession>
<protein>
    <submittedName>
        <fullName evidence="4">Virulence factor Mce-like protein</fullName>
    </submittedName>
</protein>
<comment type="caution">
    <text evidence="4">The sequence shown here is derived from an EMBL/GenBank/DDBJ whole genome shotgun (WGS) entry which is preliminary data.</text>
</comment>
<dbReference type="InterPro" id="IPR003399">
    <property type="entry name" value="Mce/MlaD"/>
</dbReference>
<dbReference type="EMBL" id="JAANOW010000002">
    <property type="protein sequence ID" value="NIH97292.1"/>
    <property type="molecule type" value="Genomic_DNA"/>
</dbReference>
<dbReference type="Pfam" id="PF11887">
    <property type="entry name" value="Mce4_CUP1"/>
    <property type="match status" value="1"/>
</dbReference>
<dbReference type="GO" id="GO:0005576">
    <property type="term" value="C:extracellular region"/>
    <property type="evidence" value="ECO:0007669"/>
    <property type="project" value="TreeGrafter"/>
</dbReference>
<evidence type="ECO:0000259" key="3">
    <source>
        <dbReference type="Pfam" id="PF11887"/>
    </source>
</evidence>
<organism evidence="4 5">
    <name type="scientific">Mycolicibacterium fluoranthenivorans</name>
    <dbReference type="NCBI Taxonomy" id="258505"/>
    <lineage>
        <taxon>Bacteria</taxon>
        <taxon>Bacillati</taxon>
        <taxon>Actinomycetota</taxon>
        <taxon>Actinomycetes</taxon>
        <taxon>Mycobacteriales</taxon>
        <taxon>Mycobacteriaceae</taxon>
        <taxon>Mycolicibacterium</taxon>
    </lineage>
</organism>
<gene>
    <name evidence="4" type="ORF">FHU31_004282</name>
</gene>
<dbReference type="PANTHER" id="PTHR33371:SF4">
    <property type="entry name" value="INTERMEMBRANE PHOSPHOLIPID TRANSPORT SYSTEM BINDING PROTEIN MLAD"/>
    <property type="match status" value="1"/>
</dbReference>
<dbReference type="AlphaFoldDB" id="A0A7X5U2T4"/>
<feature type="domain" description="Mce/MlaD" evidence="2">
    <location>
        <begin position="26"/>
        <end position="100"/>
    </location>
</feature>
<proteinExistence type="predicted"/>
<dbReference type="Proteomes" id="UP000547444">
    <property type="component" value="Unassembled WGS sequence"/>
</dbReference>
<feature type="region of interest" description="Disordered" evidence="1">
    <location>
        <begin position="373"/>
        <end position="458"/>
    </location>
</feature>
<evidence type="ECO:0000313" key="4">
    <source>
        <dbReference type="EMBL" id="NIH97292.1"/>
    </source>
</evidence>
<dbReference type="InterPro" id="IPR024516">
    <property type="entry name" value="Mce_C"/>
</dbReference>
<feature type="compositionally biased region" description="Pro residues" evidence="1">
    <location>
        <begin position="382"/>
        <end position="393"/>
    </location>
</feature>
<feature type="compositionally biased region" description="Pro residues" evidence="1">
    <location>
        <begin position="441"/>
        <end position="458"/>
    </location>
</feature>
<reference evidence="4 5" key="1">
    <citation type="submission" date="2020-03" db="EMBL/GenBank/DDBJ databases">
        <title>Sequencing the genomes of 1000 actinobacteria strains.</title>
        <authorList>
            <person name="Klenk H.-P."/>
        </authorList>
    </citation>
    <scope>NUCLEOTIDE SEQUENCE [LARGE SCALE GENOMIC DNA]</scope>
    <source>
        <strain evidence="4 5">DSM 44556</strain>
    </source>
</reference>
<sequence>MITVIVLAGCLTGGAALLTYRHFFAPITITADFQTATAIYPGDQVQVSGVRVGTIESVQPRGTFTRMTLTVDRRVPIPADAQAVIVAQNLISARYVQLTPAYRSSGPMMADGAAIPLSRTAIPVEWDEVKDQLNRLAVELGPKSGVSDTASARFITSTADAMAGNGDKLRQTLSQLSGVGRILAAGGGSITDIIANLQTFVTTLQASKTQIVQFQDRLATLTSVVDGSRADLDAVLTNVAGTVGDVQRFIADVRDPTAEQIRSLAAVTQSVVNRQKDLEQILHVAPTAVANTLNMFDPRDGGATGTIALSNLSNPMQFLCGAIGAIENATAPETAKLCSQYLGPALRQLNFNYLPFPFNPVLPSVPPSKDIIYTEPNLAPGGPGPKPAPPETPPAVSAYTGAGDVPPPPGYAAPALPGTSIPGQPPASLPELLLPDQGAVAPPPADSPPPLPAEGPSR</sequence>
<evidence type="ECO:0000256" key="1">
    <source>
        <dbReference type="SAM" id="MobiDB-lite"/>
    </source>
</evidence>
<dbReference type="PANTHER" id="PTHR33371">
    <property type="entry name" value="INTERMEMBRANE PHOSPHOLIPID TRANSPORT SYSTEM BINDING PROTEIN MLAD-RELATED"/>
    <property type="match status" value="1"/>
</dbReference>